<keyword evidence="3" id="KW-1185">Reference proteome</keyword>
<name>A0A3N7EJM3_POPTR</name>
<feature type="transmembrane region" description="Helical" evidence="1">
    <location>
        <begin position="64"/>
        <end position="86"/>
    </location>
</feature>
<sequence length="137" mass="15663">MLNLMTLMFREIDCHIILTRPAPEAKGRFTAKEPWNYKEDETEIATIKLKSEIMGLDPVLISTYVPVSSLVTFSSFFFSIFILVILQSSFEIPVFLAREDFNETFHAYERSSGYLNLNGSNAFKSFISACDLIDELN</sequence>
<dbReference type="InParanoid" id="A0A3N7EJM3"/>
<proteinExistence type="predicted"/>
<organism evidence="2 3">
    <name type="scientific">Populus trichocarpa</name>
    <name type="common">Western balsam poplar</name>
    <name type="synonym">Populus balsamifera subsp. trichocarpa</name>
    <dbReference type="NCBI Taxonomy" id="3694"/>
    <lineage>
        <taxon>Eukaryota</taxon>
        <taxon>Viridiplantae</taxon>
        <taxon>Streptophyta</taxon>
        <taxon>Embryophyta</taxon>
        <taxon>Tracheophyta</taxon>
        <taxon>Spermatophyta</taxon>
        <taxon>Magnoliopsida</taxon>
        <taxon>eudicotyledons</taxon>
        <taxon>Gunneridae</taxon>
        <taxon>Pentapetalae</taxon>
        <taxon>rosids</taxon>
        <taxon>fabids</taxon>
        <taxon>Malpighiales</taxon>
        <taxon>Salicaceae</taxon>
        <taxon>Saliceae</taxon>
        <taxon>Populus</taxon>
    </lineage>
</organism>
<evidence type="ECO:0000313" key="2">
    <source>
        <dbReference type="EMBL" id="RQO87157.1"/>
    </source>
</evidence>
<evidence type="ECO:0000313" key="3">
    <source>
        <dbReference type="Proteomes" id="UP000006729"/>
    </source>
</evidence>
<dbReference type="EMBL" id="CM009291">
    <property type="protein sequence ID" value="RQO87157.1"/>
    <property type="molecule type" value="Genomic_DNA"/>
</dbReference>
<reference evidence="2 3" key="1">
    <citation type="journal article" date="2006" name="Science">
        <title>The genome of black cottonwood, Populus trichocarpa (Torr. &amp; Gray).</title>
        <authorList>
            <person name="Tuskan G.A."/>
            <person name="Difazio S."/>
            <person name="Jansson S."/>
            <person name="Bohlmann J."/>
            <person name="Grigoriev I."/>
            <person name="Hellsten U."/>
            <person name="Putnam N."/>
            <person name="Ralph S."/>
            <person name="Rombauts S."/>
            <person name="Salamov A."/>
            <person name="Schein J."/>
            <person name="Sterck L."/>
            <person name="Aerts A."/>
            <person name="Bhalerao R.R."/>
            <person name="Bhalerao R.P."/>
            <person name="Blaudez D."/>
            <person name="Boerjan W."/>
            <person name="Brun A."/>
            <person name="Brunner A."/>
            <person name="Busov V."/>
            <person name="Campbell M."/>
            <person name="Carlson J."/>
            <person name="Chalot M."/>
            <person name="Chapman J."/>
            <person name="Chen G.L."/>
            <person name="Cooper D."/>
            <person name="Coutinho P.M."/>
            <person name="Couturier J."/>
            <person name="Covert S."/>
            <person name="Cronk Q."/>
            <person name="Cunningham R."/>
            <person name="Davis J."/>
            <person name="Degroeve S."/>
            <person name="Dejardin A."/>
            <person name="Depamphilis C."/>
            <person name="Detter J."/>
            <person name="Dirks B."/>
            <person name="Dubchak I."/>
            <person name="Duplessis S."/>
            <person name="Ehlting J."/>
            <person name="Ellis B."/>
            <person name="Gendler K."/>
            <person name="Goodstein D."/>
            <person name="Gribskov M."/>
            <person name="Grimwood J."/>
            <person name="Groover A."/>
            <person name="Gunter L."/>
            <person name="Hamberger B."/>
            <person name="Heinze B."/>
            <person name="Helariutta Y."/>
            <person name="Henrissat B."/>
            <person name="Holligan D."/>
            <person name="Holt R."/>
            <person name="Huang W."/>
            <person name="Islam-Faridi N."/>
            <person name="Jones S."/>
            <person name="Jones-Rhoades M."/>
            <person name="Jorgensen R."/>
            <person name="Joshi C."/>
            <person name="Kangasjarvi J."/>
            <person name="Karlsson J."/>
            <person name="Kelleher C."/>
            <person name="Kirkpatrick R."/>
            <person name="Kirst M."/>
            <person name="Kohler A."/>
            <person name="Kalluri U."/>
            <person name="Larimer F."/>
            <person name="Leebens-Mack J."/>
            <person name="Leple J.C."/>
            <person name="Locascio P."/>
            <person name="Lou Y."/>
            <person name="Lucas S."/>
            <person name="Martin F."/>
            <person name="Montanini B."/>
            <person name="Napoli C."/>
            <person name="Nelson D.R."/>
            <person name="Nelson C."/>
            <person name="Nieminen K."/>
            <person name="Nilsson O."/>
            <person name="Pereda V."/>
            <person name="Peter G."/>
            <person name="Philippe R."/>
            <person name="Pilate G."/>
            <person name="Poliakov A."/>
            <person name="Razumovskaya J."/>
            <person name="Richardson P."/>
            <person name="Rinaldi C."/>
            <person name="Ritland K."/>
            <person name="Rouze P."/>
            <person name="Ryaboy D."/>
            <person name="Schmutz J."/>
            <person name="Schrader J."/>
            <person name="Segerman B."/>
            <person name="Shin H."/>
            <person name="Siddiqui A."/>
            <person name="Sterky F."/>
            <person name="Terry A."/>
            <person name="Tsai C.J."/>
            <person name="Uberbacher E."/>
            <person name="Unneberg P."/>
            <person name="Vahala J."/>
            <person name="Wall K."/>
            <person name="Wessler S."/>
            <person name="Yang G."/>
            <person name="Yin T."/>
            <person name="Douglas C."/>
            <person name="Marra M."/>
            <person name="Sandberg G."/>
            <person name="Van de Peer Y."/>
            <person name="Rokhsar D."/>
        </authorList>
    </citation>
    <scope>NUCLEOTIDE SEQUENCE [LARGE SCALE GENOMIC DNA]</scope>
    <source>
        <strain evidence="3">cv. Nisqually</strain>
    </source>
</reference>
<gene>
    <name evidence="2" type="ORF">POPTR_002G187450</name>
</gene>
<keyword evidence="1" id="KW-0472">Membrane</keyword>
<keyword evidence="1" id="KW-1133">Transmembrane helix</keyword>
<protein>
    <submittedName>
        <fullName evidence="2">Uncharacterized protein</fullName>
    </submittedName>
</protein>
<evidence type="ECO:0000256" key="1">
    <source>
        <dbReference type="SAM" id="Phobius"/>
    </source>
</evidence>
<dbReference type="Proteomes" id="UP000006729">
    <property type="component" value="Chromosome 2"/>
</dbReference>
<accession>A0A3N7EJM3</accession>
<dbReference type="AlphaFoldDB" id="A0A3N7EJM3"/>
<keyword evidence="1" id="KW-0812">Transmembrane</keyword>